<evidence type="ECO:0000256" key="4">
    <source>
        <dbReference type="ARBA" id="ARBA00022833"/>
    </source>
</evidence>
<comment type="similarity">
    <text evidence="6">Belongs to the peptidase M48 family.</text>
</comment>
<evidence type="ECO:0000256" key="5">
    <source>
        <dbReference type="ARBA" id="ARBA00023049"/>
    </source>
</evidence>
<evidence type="ECO:0000256" key="6">
    <source>
        <dbReference type="RuleBase" id="RU003983"/>
    </source>
</evidence>
<dbReference type="EMBL" id="RSDW01000001">
    <property type="protein sequence ID" value="RSL18757.1"/>
    <property type="molecule type" value="Genomic_DNA"/>
</dbReference>
<organism evidence="9 10">
    <name type="scientific">Edaphobacter aggregans</name>
    <dbReference type="NCBI Taxonomy" id="570835"/>
    <lineage>
        <taxon>Bacteria</taxon>
        <taxon>Pseudomonadati</taxon>
        <taxon>Acidobacteriota</taxon>
        <taxon>Terriglobia</taxon>
        <taxon>Terriglobales</taxon>
        <taxon>Acidobacteriaceae</taxon>
        <taxon>Edaphobacter</taxon>
    </lineage>
</organism>
<evidence type="ECO:0000313" key="10">
    <source>
        <dbReference type="Proteomes" id="UP000269669"/>
    </source>
</evidence>
<dbReference type="Gene3D" id="3.30.2010.10">
    <property type="entry name" value="Metalloproteases ('zincins'), catalytic domain"/>
    <property type="match status" value="1"/>
</dbReference>
<comment type="cofactor">
    <cofactor evidence="6">
        <name>Zn(2+)</name>
        <dbReference type="ChEBI" id="CHEBI:29105"/>
    </cofactor>
    <text evidence="6">Binds 1 zinc ion per subunit.</text>
</comment>
<sequence length="278" mass="30618">MKMPKSQVSKLGLRVGLMLVTLCTASLGQAPRPEPVSDQETELGLEAYKQLLAKGEIVESSPLYESLKPIADAISRAAQPRYPHPFKFIIVHESQPNAFATPGGNVYVVDSLLYFVKNKEELAGTLCHEVSHTIHRDGVTLMEKEKRIQRHEIEAAILLGPTRAHLIAIALLGRLHSLGYSREAESNADVTGSDICAAAGFNPWGLTWLFQDFQNANAAQIPQLLSDHPADGTRIQTLEKHFKDNPATFSKFSSDKKSATPFNVQKNAPETFLHPNTK</sequence>
<dbReference type="PANTHER" id="PTHR22726:SF1">
    <property type="entry name" value="METALLOENDOPEPTIDASE OMA1, MITOCHONDRIAL"/>
    <property type="match status" value="1"/>
</dbReference>
<dbReference type="PANTHER" id="PTHR22726">
    <property type="entry name" value="METALLOENDOPEPTIDASE OMA1"/>
    <property type="match status" value="1"/>
</dbReference>
<dbReference type="RefSeq" id="WP_125487070.1">
    <property type="nucleotide sequence ID" value="NZ_RSDW01000001.1"/>
</dbReference>
<evidence type="ECO:0000256" key="1">
    <source>
        <dbReference type="ARBA" id="ARBA00022670"/>
    </source>
</evidence>
<accession>A0A428MPA9</accession>
<feature type="domain" description="Peptidase M48" evidence="8">
    <location>
        <begin position="71"/>
        <end position="240"/>
    </location>
</feature>
<name>A0A428MPA9_9BACT</name>
<dbReference type="AlphaFoldDB" id="A0A428MPA9"/>
<keyword evidence="2" id="KW-0479">Metal-binding</keyword>
<evidence type="ECO:0000313" key="9">
    <source>
        <dbReference type="EMBL" id="RSL18757.1"/>
    </source>
</evidence>
<keyword evidence="1 6" id="KW-0645">Protease</keyword>
<dbReference type="GO" id="GO:0051603">
    <property type="term" value="P:proteolysis involved in protein catabolic process"/>
    <property type="evidence" value="ECO:0007669"/>
    <property type="project" value="TreeGrafter"/>
</dbReference>
<keyword evidence="10" id="KW-1185">Reference proteome</keyword>
<dbReference type="InterPro" id="IPR051156">
    <property type="entry name" value="Mito/Outer_Membr_Metalloprot"/>
</dbReference>
<comment type="caution">
    <text evidence="9">The sequence shown here is derived from an EMBL/GenBank/DDBJ whole genome shotgun (WGS) entry which is preliminary data.</text>
</comment>
<dbReference type="GO" id="GO:0046872">
    <property type="term" value="F:metal ion binding"/>
    <property type="evidence" value="ECO:0007669"/>
    <property type="project" value="UniProtKB-KW"/>
</dbReference>
<evidence type="ECO:0000256" key="7">
    <source>
        <dbReference type="SAM" id="MobiDB-lite"/>
    </source>
</evidence>
<keyword evidence="3 6" id="KW-0378">Hydrolase</keyword>
<reference evidence="9 10" key="1">
    <citation type="submission" date="2018-12" db="EMBL/GenBank/DDBJ databases">
        <title>Sequencing of bacterial isolates from soil warming experiment in Harvard Forest, Massachusetts, USA.</title>
        <authorList>
            <person name="Deangelis K."/>
        </authorList>
    </citation>
    <scope>NUCLEOTIDE SEQUENCE [LARGE SCALE GENOMIC DNA]</scope>
    <source>
        <strain evidence="9 10">EB153</strain>
    </source>
</reference>
<evidence type="ECO:0000256" key="2">
    <source>
        <dbReference type="ARBA" id="ARBA00022723"/>
    </source>
</evidence>
<dbReference type="Pfam" id="PF01435">
    <property type="entry name" value="Peptidase_M48"/>
    <property type="match status" value="1"/>
</dbReference>
<gene>
    <name evidence="9" type="ORF">EDE15_4359</name>
</gene>
<proteinExistence type="inferred from homology"/>
<dbReference type="GO" id="GO:0016020">
    <property type="term" value="C:membrane"/>
    <property type="evidence" value="ECO:0007669"/>
    <property type="project" value="TreeGrafter"/>
</dbReference>
<dbReference type="GO" id="GO:0004222">
    <property type="term" value="F:metalloendopeptidase activity"/>
    <property type="evidence" value="ECO:0007669"/>
    <property type="project" value="InterPro"/>
</dbReference>
<dbReference type="OrthoDB" id="9810445at2"/>
<feature type="compositionally biased region" description="Polar residues" evidence="7">
    <location>
        <begin position="260"/>
        <end position="278"/>
    </location>
</feature>
<protein>
    <submittedName>
        <fullName evidence="9">Peptidase M48-like protein</fullName>
    </submittedName>
</protein>
<dbReference type="InterPro" id="IPR001915">
    <property type="entry name" value="Peptidase_M48"/>
</dbReference>
<evidence type="ECO:0000259" key="8">
    <source>
        <dbReference type="Pfam" id="PF01435"/>
    </source>
</evidence>
<dbReference type="Proteomes" id="UP000269669">
    <property type="component" value="Unassembled WGS sequence"/>
</dbReference>
<keyword evidence="5 6" id="KW-0482">Metalloprotease</keyword>
<feature type="region of interest" description="Disordered" evidence="7">
    <location>
        <begin position="249"/>
        <end position="278"/>
    </location>
</feature>
<evidence type="ECO:0000256" key="3">
    <source>
        <dbReference type="ARBA" id="ARBA00022801"/>
    </source>
</evidence>
<keyword evidence="4 6" id="KW-0862">Zinc</keyword>